<dbReference type="InterPro" id="IPR046960">
    <property type="entry name" value="PPR_At4g14850-like_plant"/>
</dbReference>
<dbReference type="PANTHER" id="PTHR24015:SF548">
    <property type="entry name" value="OS08G0340900 PROTEIN"/>
    <property type="match status" value="1"/>
</dbReference>
<dbReference type="Proteomes" id="UP001419268">
    <property type="component" value="Unassembled WGS sequence"/>
</dbReference>
<keyword evidence="4" id="KW-1185">Reference proteome</keyword>
<reference evidence="3 4" key="1">
    <citation type="submission" date="2024-01" db="EMBL/GenBank/DDBJ databases">
        <title>Genome assemblies of Stephania.</title>
        <authorList>
            <person name="Yang L."/>
        </authorList>
    </citation>
    <scope>NUCLEOTIDE SEQUENCE [LARGE SCALE GENOMIC DNA]</scope>
    <source>
        <strain evidence="3">JXDWG</strain>
        <tissue evidence="3">Leaf</tissue>
    </source>
</reference>
<name>A0AAP0ER96_9MAGN</name>
<organism evidence="3 4">
    <name type="scientific">Stephania cephalantha</name>
    <dbReference type="NCBI Taxonomy" id="152367"/>
    <lineage>
        <taxon>Eukaryota</taxon>
        <taxon>Viridiplantae</taxon>
        <taxon>Streptophyta</taxon>
        <taxon>Embryophyta</taxon>
        <taxon>Tracheophyta</taxon>
        <taxon>Spermatophyta</taxon>
        <taxon>Magnoliopsida</taxon>
        <taxon>Ranunculales</taxon>
        <taxon>Menispermaceae</taxon>
        <taxon>Menispermoideae</taxon>
        <taxon>Cissampelideae</taxon>
        <taxon>Stephania</taxon>
    </lineage>
</organism>
<dbReference type="Gene3D" id="1.25.40.10">
    <property type="entry name" value="Tetratricopeptide repeat domain"/>
    <property type="match status" value="1"/>
</dbReference>
<dbReference type="AlphaFoldDB" id="A0AAP0ER96"/>
<evidence type="ECO:0000256" key="2">
    <source>
        <dbReference type="PROSITE-ProRule" id="PRU00708"/>
    </source>
</evidence>
<dbReference type="GO" id="GO:0003723">
    <property type="term" value="F:RNA binding"/>
    <property type="evidence" value="ECO:0007669"/>
    <property type="project" value="InterPro"/>
</dbReference>
<accession>A0AAP0ER96</accession>
<dbReference type="PANTHER" id="PTHR24015">
    <property type="entry name" value="OS07G0578800 PROTEIN-RELATED"/>
    <property type="match status" value="1"/>
</dbReference>
<gene>
    <name evidence="3" type="ORF">Scep_025842</name>
</gene>
<comment type="caution">
    <text evidence="3">The sequence shown here is derived from an EMBL/GenBank/DDBJ whole genome shotgun (WGS) entry which is preliminary data.</text>
</comment>
<dbReference type="GO" id="GO:0009451">
    <property type="term" value="P:RNA modification"/>
    <property type="evidence" value="ECO:0007669"/>
    <property type="project" value="InterPro"/>
</dbReference>
<evidence type="ECO:0000313" key="3">
    <source>
        <dbReference type="EMBL" id="KAK9094373.1"/>
    </source>
</evidence>
<dbReference type="Pfam" id="PF01535">
    <property type="entry name" value="PPR"/>
    <property type="match status" value="2"/>
</dbReference>
<keyword evidence="1" id="KW-0677">Repeat</keyword>
<evidence type="ECO:0000313" key="4">
    <source>
        <dbReference type="Proteomes" id="UP001419268"/>
    </source>
</evidence>
<dbReference type="InterPro" id="IPR011990">
    <property type="entry name" value="TPR-like_helical_dom_sf"/>
</dbReference>
<sequence>MISAARTTLAQIQTTSRGSIRNLPNTCTDEVSSSGYILISRSLISSACYVLNRLIVDSSTASDAISVHHFATSCGLYLASESRASLIRNHIEYGHPLLDAYHYLHHILLHIENQMGSLGMSPGLRFGPRTGSDSDVYVLNTMINMYFVCGDMGNARKLFKEGAVLDSVSWNSILAGYVLMGDVEKAALIFKRMEEKNTIASNL</sequence>
<dbReference type="NCBIfam" id="TIGR00756">
    <property type="entry name" value="PPR"/>
    <property type="match status" value="1"/>
</dbReference>
<feature type="repeat" description="PPR" evidence="2">
    <location>
        <begin position="166"/>
        <end position="200"/>
    </location>
</feature>
<evidence type="ECO:0008006" key="5">
    <source>
        <dbReference type="Google" id="ProtNLM"/>
    </source>
</evidence>
<dbReference type="EMBL" id="JBBNAG010000011">
    <property type="protein sequence ID" value="KAK9094373.1"/>
    <property type="molecule type" value="Genomic_DNA"/>
</dbReference>
<evidence type="ECO:0000256" key="1">
    <source>
        <dbReference type="ARBA" id="ARBA00022737"/>
    </source>
</evidence>
<dbReference type="PROSITE" id="PS51375">
    <property type="entry name" value="PPR"/>
    <property type="match status" value="1"/>
</dbReference>
<proteinExistence type="predicted"/>
<dbReference type="InterPro" id="IPR002885">
    <property type="entry name" value="PPR_rpt"/>
</dbReference>
<protein>
    <recommendedName>
        <fullName evidence="5">Pentatricopeptide repeat-containing protein</fullName>
    </recommendedName>
</protein>